<dbReference type="GO" id="GO:0006401">
    <property type="term" value="P:RNA catabolic process"/>
    <property type="evidence" value="ECO:0007669"/>
    <property type="project" value="TreeGrafter"/>
</dbReference>
<dbReference type="PANTHER" id="PTHR13383">
    <property type="entry name" value="RIBONUCLEASE H2 SUBUNIT B"/>
    <property type="match status" value="1"/>
</dbReference>
<evidence type="ECO:0000313" key="9">
    <source>
        <dbReference type="EMBL" id="KAF8441446.1"/>
    </source>
</evidence>
<evidence type="ECO:0000256" key="5">
    <source>
        <dbReference type="ARBA" id="ARBA00033464"/>
    </source>
</evidence>
<dbReference type="InterPro" id="IPR041195">
    <property type="entry name" value="Rnh202_N"/>
</dbReference>
<organism evidence="9 10">
    <name type="scientific">Boletus edulis BED1</name>
    <dbReference type="NCBI Taxonomy" id="1328754"/>
    <lineage>
        <taxon>Eukaryota</taxon>
        <taxon>Fungi</taxon>
        <taxon>Dikarya</taxon>
        <taxon>Basidiomycota</taxon>
        <taxon>Agaricomycotina</taxon>
        <taxon>Agaricomycetes</taxon>
        <taxon>Agaricomycetidae</taxon>
        <taxon>Boletales</taxon>
        <taxon>Boletineae</taxon>
        <taxon>Boletaceae</taxon>
        <taxon>Boletoideae</taxon>
        <taxon>Boletus</taxon>
    </lineage>
</organism>
<evidence type="ECO:0000259" key="7">
    <source>
        <dbReference type="Pfam" id="PF09468"/>
    </source>
</evidence>
<comment type="function">
    <text evidence="4">Non catalytic subunit of RNase H2, an endonuclease that specifically degrades the RNA of RNA:DNA hybrids. Participates in DNA replication, possibly by mediating the removal of lagging-strand Okazaki fragment RNA primers during DNA replication. Mediates the excision of single ribonucleotides from DNA:RNA duplexes.</text>
</comment>
<dbReference type="Gene3D" id="2.20.25.530">
    <property type="match status" value="1"/>
</dbReference>
<comment type="subcellular location">
    <subcellularLocation>
        <location evidence="1">Nucleus</location>
    </subcellularLocation>
</comment>
<evidence type="ECO:0000256" key="3">
    <source>
        <dbReference type="ARBA" id="ARBA00023242"/>
    </source>
</evidence>
<dbReference type="EMBL" id="WHUW01000010">
    <property type="protein sequence ID" value="KAF8441446.1"/>
    <property type="molecule type" value="Genomic_DNA"/>
</dbReference>
<dbReference type="Proteomes" id="UP001194468">
    <property type="component" value="Unassembled WGS sequence"/>
</dbReference>
<keyword evidence="10" id="KW-1185">Reference proteome</keyword>
<dbReference type="CDD" id="cd09270">
    <property type="entry name" value="RNase_H2-B"/>
    <property type="match status" value="1"/>
</dbReference>
<feature type="domain" description="Ribonuclease H2 subunit B wHTH" evidence="7">
    <location>
        <begin position="99"/>
        <end position="254"/>
    </location>
</feature>
<feature type="domain" description="Rnh202 triple barrel" evidence="8">
    <location>
        <begin position="22"/>
        <end position="96"/>
    </location>
</feature>
<dbReference type="InterPro" id="IPR040456">
    <property type="entry name" value="RNase_H2_suB"/>
</dbReference>
<reference evidence="9" key="1">
    <citation type="submission" date="2019-10" db="EMBL/GenBank/DDBJ databases">
        <authorList>
            <consortium name="DOE Joint Genome Institute"/>
            <person name="Kuo A."/>
            <person name="Miyauchi S."/>
            <person name="Kiss E."/>
            <person name="Drula E."/>
            <person name="Kohler A."/>
            <person name="Sanchez-Garcia M."/>
            <person name="Andreopoulos B."/>
            <person name="Barry K.W."/>
            <person name="Bonito G."/>
            <person name="Buee M."/>
            <person name="Carver A."/>
            <person name="Chen C."/>
            <person name="Cichocki N."/>
            <person name="Clum A."/>
            <person name="Culley D."/>
            <person name="Crous P.W."/>
            <person name="Fauchery L."/>
            <person name="Girlanda M."/>
            <person name="Hayes R."/>
            <person name="Keri Z."/>
            <person name="LaButti K."/>
            <person name="Lipzen A."/>
            <person name="Lombard V."/>
            <person name="Magnuson J."/>
            <person name="Maillard F."/>
            <person name="Morin E."/>
            <person name="Murat C."/>
            <person name="Nolan M."/>
            <person name="Ohm R."/>
            <person name="Pangilinan J."/>
            <person name="Pereira M."/>
            <person name="Perotto S."/>
            <person name="Peter M."/>
            <person name="Riley R."/>
            <person name="Sitrit Y."/>
            <person name="Stielow B."/>
            <person name="Szollosi G."/>
            <person name="Zifcakova L."/>
            <person name="Stursova M."/>
            <person name="Spatafora J.W."/>
            <person name="Tedersoo L."/>
            <person name="Vaario L.-M."/>
            <person name="Yamada A."/>
            <person name="Yan M."/>
            <person name="Wang P."/>
            <person name="Xu J."/>
            <person name="Bruns T."/>
            <person name="Baldrian P."/>
            <person name="Vilgalys R."/>
            <person name="Henrissat B."/>
            <person name="Grigoriev I.V."/>
            <person name="Hibbett D."/>
            <person name="Nagy L.G."/>
            <person name="Martin F.M."/>
        </authorList>
    </citation>
    <scope>NUCLEOTIDE SEQUENCE</scope>
    <source>
        <strain evidence="9">BED1</strain>
    </source>
</reference>
<name>A0AAD4BW88_BOLED</name>
<evidence type="ECO:0000259" key="8">
    <source>
        <dbReference type="Pfam" id="PF17745"/>
    </source>
</evidence>
<proteinExistence type="predicted"/>
<dbReference type="AlphaFoldDB" id="A0AAD4BW88"/>
<dbReference type="GO" id="GO:0032299">
    <property type="term" value="C:ribonuclease H2 complex"/>
    <property type="evidence" value="ECO:0007669"/>
    <property type="project" value="InterPro"/>
</dbReference>
<evidence type="ECO:0000256" key="2">
    <source>
        <dbReference type="ARBA" id="ARBA00019062"/>
    </source>
</evidence>
<dbReference type="Pfam" id="PF17745">
    <property type="entry name" value="Ydr279_N"/>
    <property type="match status" value="1"/>
</dbReference>
<dbReference type="GO" id="GO:0005654">
    <property type="term" value="C:nucleoplasm"/>
    <property type="evidence" value="ECO:0007669"/>
    <property type="project" value="TreeGrafter"/>
</dbReference>
<comment type="caution">
    <text evidence="9">The sequence shown here is derived from an EMBL/GenBank/DDBJ whole genome shotgun (WGS) entry which is preliminary data.</text>
</comment>
<dbReference type="Gene3D" id="1.10.20.120">
    <property type="match status" value="1"/>
</dbReference>
<sequence>MDTHFAVLPLDVIDTVVSQLPDATRSPHFLRLPHPRTGIASLFLVHEPVHNDNEPDQKRVSKILEVQAVEPPNTRSWFNGDEVISDGKLLVMTPVDPLFLLIPLLRAIKQLNGGIGNFRPAEDIFEDAARHMTESSMTSPSQDTSMHVRVEDIMKFGALECTKKAMKRLCDVKEITADITVFRYSSEKLTQELRKKAASLSTPPIMEMSRCLVRSLAKDALMEDKHEDLLELGRTKLACEMLGQYLPPDVQEALLATYDLSKLDAHVKALAREQSLISENTAITKKSKAGATTTSEGAKKRKKESMGSQGIEKLKKANVSGMSKLSTFFTKKVE</sequence>
<evidence type="ECO:0000256" key="1">
    <source>
        <dbReference type="ARBA" id="ARBA00004123"/>
    </source>
</evidence>
<reference evidence="9" key="2">
    <citation type="journal article" date="2020" name="Nat. Commun.">
        <title>Large-scale genome sequencing of mycorrhizal fungi provides insights into the early evolution of symbiotic traits.</title>
        <authorList>
            <person name="Miyauchi S."/>
            <person name="Kiss E."/>
            <person name="Kuo A."/>
            <person name="Drula E."/>
            <person name="Kohler A."/>
            <person name="Sanchez-Garcia M."/>
            <person name="Morin E."/>
            <person name="Andreopoulos B."/>
            <person name="Barry K.W."/>
            <person name="Bonito G."/>
            <person name="Buee M."/>
            <person name="Carver A."/>
            <person name="Chen C."/>
            <person name="Cichocki N."/>
            <person name="Clum A."/>
            <person name="Culley D."/>
            <person name="Crous P.W."/>
            <person name="Fauchery L."/>
            <person name="Girlanda M."/>
            <person name="Hayes R.D."/>
            <person name="Keri Z."/>
            <person name="LaButti K."/>
            <person name="Lipzen A."/>
            <person name="Lombard V."/>
            <person name="Magnuson J."/>
            <person name="Maillard F."/>
            <person name="Murat C."/>
            <person name="Nolan M."/>
            <person name="Ohm R.A."/>
            <person name="Pangilinan J."/>
            <person name="Pereira M.F."/>
            <person name="Perotto S."/>
            <person name="Peter M."/>
            <person name="Pfister S."/>
            <person name="Riley R."/>
            <person name="Sitrit Y."/>
            <person name="Stielow J.B."/>
            <person name="Szollosi G."/>
            <person name="Zifcakova L."/>
            <person name="Stursova M."/>
            <person name="Spatafora J.W."/>
            <person name="Tedersoo L."/>
            <person name="Vaario L.M."/>
            <person name="Yamada A."/>
            <person name="Yan M."/>
            <person name="Wang P."/>
            <person name="Xu J."/>
            <person name="Bruns T."/>
            <person name="Baldrian P."/>
            <person name="Vilgalys R."/>
            <person name="Dunand C."/>
            <person name="Henrissat B."/>
            <person name="Grigoriev I.V."/>
            <person name="Hibbett D."/>
            <person name="Nagy L.G."/>
            <person name="Martin F.M."/>
        </authorList>
    </citation>
    <scope>NUCLEOTIDE SEQUENCE</scope>
    <source>
        <strain evidence="9">BED1</strain>
    </source>
</reference>
<gene>
    <name evidence="9" type="ORF">L210DRAFT_3537216</name>
</gene>
<feature type="region of interest" description="Disordered" evidence="6">
    <location>
        <begin position="285"/>
        <end position="313"/>
    </location>
</feature>
<dbReference type="InterPro" id="IPR019024">
    <property type="entry name" value="RNase_H2_suB_wHTH"/>
</dbReference>
<feature type="compositionally biased region" description="Low complexity" evidence="6">
    <location>
        <begin position="285"/>
        <end position="294"/>
    </location>
</feature>
<protein>
    <recommendedName>
        <fullName evidence="2">Ribonuclease H2 subunit B</fullName>
    </recommendedName>
    <alternativeName>
        <fullName evidence="5">Ribonuclease HI subunit B</fullName>
    </alternativeName>
</protein>
<evidence type="ECO:0000256" key="6">
    <source>
        <dbReference type="SAM" id="MobiDB-lite"/>
    </source>
</evidence>
<keyword evidence="3" id="KW-0539">Nucleus</keyword>
<evidence type="ECO:0000256" key="4">
    <source>
        <dbReference type="ARBA" id="ARBA00024778"/>
    </source>
</evidence>
<evidence type="ECO:0000313" key="10">
    <source>
        <dbReference type="Proteomes" id="UP001194468"/>
    </source>
</evidence>
<accession>A0AAD4BW88</accession>
<dbReference type="Pfam" id="PF09468">
    <property type="entry name" value="RNase_H2-Ydr279"/>
    <property type="match status" value="1"/>
</dbReference>
<dbReference type="PANTHER" id="PTHR13383:SF11">
    <property type="entry name" value="RIBONUCLEASE H2 SUBUNIT B"/>
    <property type="match status" value="1"/>
</dbReference>